<dbReference type="EMBL" id="JQED01000005">
    <property type="protein sequence ID" value="KGJ94621.1"/>
    <property type="molecule type" value="Genomic_DNA"/>
</dbReference>
<dbReference type="PATRIC" id="fig|28229.4.peg.825"/>
<gene>
    <name evidence="1" type="ORF">ND2E_1810</name>
</gene>
<dbReference type="AlphaFoldDB" id="A0A099KVP6"/>
<dbReference type="OrthoDB" id="5344363at2"/>
<name>A0A099KVP6_COLPS</name>
<evidence type="ECO:0000313" key="2">
    <source>
        <dbReference type="Proteomes" id="UP000029843"/>
    </source>
</evidence>
<dbReference type="InterPro" id="IPR009778">
    <property type="entry name" value="ROF"/>
</dbReference>
<reference evidence="1 2" key="1">
    <citation type="submission" date="2014-08" db="EMBL/GenBank/DDBJ databases">
        <title>Genomic and Phenotypic Diversity of Colwellia psychrerythraea strains from Disparate Marine Basins.</title>
        <authorList>
            <person name="Techtmann S.M."/>
            <person name="Stelling S.C."/>
            <person name="Utturkar S.M."/>
            <person name="Alshibli N."/>
            <person name="Harris A."/>
            <person name="Brown S.D."/>
            <person name="Hazen T.C."/>
        </authorList>
    </citation>
    <scope>NUCLEOTIDE SEQUENCE [LARGE SCALE GENOMIC DNA]</scope>
    <source>
        <strain evidence="1 2">ND2E</strain>
    </source>
</reference>
<evidence type="ECO:0000313" key="1">
    <source>
        <dbReference type="EMBL" id="KGJ94621.1"/>
    </source>
</evidence>
<organism evidence="1 2">
    <name type="scientific">Colwellia psychrerythraea</name>
    <name type="common">Vibrio psychroerythus</name>
    <dbReference type="NCBI Taxonomy" id="28229"/>
    <lineage>
        <taxon>Bacteria</taxon>
        <taxon>Pseudomonadati</taxon>
        <taxon>Pseudomonadota</taxon>
        <taxon>Gammaproteobacteria</taxon>
        <taxon>Alteromonadales</taxon>
        <taxon>Colwelliaceae</taxon>
        <taxon>Colwellia</taxon>
    </lineage>
</organism>
<sequence length="84" mass="9729">MVKNISCQAHDYFEIVCMRRSLIKVTTKKNQHYHGVASDIELIEKQEYLSILEGHEIKQVLLSDVQKLEAVGNSPEQHNFSMAW</sequence>
<dbReference type="RefSeq" id="WP_033092551.1">
    <property type="nucleotide sequence ID" value="NZ_JQED01000005.1"/>
</dbReference>
<dbReference type="Gene3D" id="2.30.30.400">
    <property type="entry name" value="Rof-like"/>
    <property type="match status" value="1"/>
</dbReference>
<dbReference type="InterPro" id="IPR038626">
    <property type="entry name" value="Rof-like_sf"/>
</dbReference>
<dbReference type="Proteomes" id="UP000029843">
    <property type="component" value="Unassembled WGS sequence"/>
</dbReference>
<accession>A0A099KVP6</accession>
<protein>
    <submittedName>
        <fullName evidence="1">Transcriptional antiterminator, Rof</fullName>
    </submittedName>
</protein>
<comment type="caution">
    <text evidence="1">The sequence shown here is derived from an EMBL/GenBank/DDBJ whole genome shotgun (WGS) entry which is preliminary data.</text>
</comment>
<dbReference type="InterPro" id="IPR023534">
    <property type="entry name" value="Rof/RNase_P-like"/>
</dbReference>
<dbReference type="SUPFAM" id="SSF101744">
    <property type="entry name" value="Rof/RNase P subunit-like"/>
    <property type="match status" value="1"/>
</dbReference>
<proteinExistence type="predicted"/>
<dbReference type="Pfam" id="PF07073">
    <property type="entry name" value="ROF"/>
    <property type="match status" value="1"/>
</dbReference>